<dbReference type="Proteomes" id="UP000321172">
    <property type="component" value="Chromosome"/>
</dbReference>
<dbReference type="KEGG" id="ngf:FRF71_10775"/>
<proteinExistence type="predicted"/>
<dbReference type="AlphaFoldDB" id="A0A5B8S7D1"/>
<sequence length="160" mass="19211">MTNIREAMPLLARHEGVWEGTYSYFNAANDKVDEHASRLLCRFPDEGPHPYHQTNHYTWADGRTEVREFPAEYRDGRVWWDNELIKGWAAEVPLDEYNRTVMLYWQRQGDPSLYLYEMIQLSDDGQNRCRTWHWIRNGLLETRTAIQEKLVTRDWRSFEG</sequence>
<gene>
    <name evidence="1" type="ORF">FRF71_10775</name>
</gene>
<keyword evidence="2" id="KW-1185">Reference proteome</keyword>
<name>A0A5B8S7D1_9SPHN</name>
<dbReference type="EMBL" id="CP042345">
    <property type="protein sequence ID" value="QEA16577.1"/>
    <property type="molecule type" value="Genomic_DNA"/>
</dbReference>
<reference evidence="1 2" key="1">
    <citation type="journal article" date="2013" name="J. Microbiol. Biotechnol.">
        <title>Novosphingobium ginsenosidimutans sp. nov., with the ability to convert ginsenoside.</title>
        <authorList>
            <person name="Kim J.K."/>
            <person name="He D."/>
            <person name="Liu Q.M."/>
            <person name="Park H.Y."/>
            <person name="Jung M.S."/>
            <person name="Yoon M.H."/>
            <person name="Kim S.C."/>
            <person name="Im W.T."/>
        </authorList>
    </citation>
    <scope>NUCLEOTIDE SEQUENCE [LARGE SCALE GENOMIC DNA]</scope>
    <source>
        <strain evidence="1 2">FW-6</strain>
    </source>
</reference>
<dbReference type="OrthoDB" id="457594at2"/>
<organism evidence="1 2">
    <name type="scientific">Novosphingobium ginsenosidimutans</name>
    <dbReference type="NCBI Taxonomy" id="1176536"/>
    <lineage>
        <taxon>Bacteria</taxon>
        <taxon>Pseudomonadati</taxon>
        <taxon>Pseudomonadota</taxon>
        <taxon>Alphaproteobacteria</taxon>
        <taxon>Sphingomonadales</taxon>
        <taxon>Sphingomonadaceae</taxon>
        <taxon>Novosphingobium</taxon>
    </lineage>
</organism>
<dbReference type="RefSeq" id="WP_147090656.1">
    <property type="nucleotide sequence ID" value="NZ_BAABJD010000005.1"/>
</dbReference>
<evidence type="ECO:0000313" key="2">
    <source>
        <dbReference type="Proteomes" id="UP000321172"/>
    </source>
</evidence>
<accession>A0A5B8S7D1</accession>
<evidence type="ECO:0000313" key="1">
    <source>
        <dbReference type="EMBL" id="QEA16577.1"/>
    </source>
</evidence>
<protein>
    <submittedName>
        <fullName evidence="1">DUF3598 domain-containing protein</fullName>
    </submittedName>
</protein>